<dbReference type="Pfam" id="PF02698">
    <property type="entry name" value="DUF218"/>
    <property type="match status" value="1"/>
</dbReference>
<comment type="caution">
    <text evidence="3">The sequence shown here is derived from an EMBL/GenBank/DDBJ whole genome shotgun (WGS) entry which is preliminary data.</text>
</comment>
<feature type="transmembrane region" description="Helical" evidence="1">
    <location>
        <begin position="12"/>
        <end position="29"/>
    </location>
</feature>
<keyword evidence="1" id="KW-0812">Transmembrane</keyword>
<dbReference type="AlphaFoldDB" id="A0AAP5TDE4"/>
<dbReference type="CDD" id="cd06259">
    <property type="entry name" value="YdcF-like"/>
    <property type="match status" value="1"/>
</dbReference>
<feature type="transmembrane region" description="Helical" evidence="1">
    <location>
        <begin position="134"/>
        <end position="155"/>
    </location>
</feature>
<dbReference type="Gene3D" id="3.40.50.620">
    <property type="entry name" value="HUPs"/>
    <property type="match status" value="1"/>
</dbReference>
<evidence type="ECO:0000313" key="4">
    <source>
        <dbReference type="Proteomes" id="UP001275867"/>
    </source>
</evidence>
<name>A0AAP5TDE4_9LACO</name>
<dbReference type="PANTHER" id="PTHR30336">
    <property type="entry name" value="INNER MEMBRANE PROTEIN, PROBABLE PERMEASE"/>
    <property type="match status" value="1"/>
</dbReference>
<dbReference type="GO" id="GO:0005886">
    <property type="term" value="C:plasma membrane"/>
    <property type="evidence" value="ECO:0007669"/>
    <property type="project" value="TreeGrafter"/>
</dbReference>
<feature type="transmembrane region" description="Helical" evidence="1">
    <location>
        <begin position="105"/>
        <end position="125"/>
    </location>
</feature>
<dbReference type="InterPro" id="IPR014729">
    <property type="entry name" value="Rossmann-like_a/b/a_fold"/>
</dbReference>
<dbReference type="PANTHER" id="PTHR30336:SF4">
    <property type="entry name" value="ENVELOPE BIOGENESIS FACTOR ELYC"/>
    <property type="match status" value="1"/>
</dbReference>
<organism evidence="3 4">
    <name type="scientific">Pediococcus parvulus</name>
    <dbReference type="NCBI Taxonomy" id="54062"/>
    <lineage>
        <taxon>Bacteria</taxon>
        <taxon>Bacillati</taxon>
        <taxon>Bacillota</taxon>
        <taxon>Bacilli</taxon>
        <taxon>Lactobacillales</taxon>
        <taxon>Lactobacillaceae</taxon>
        <taxon>Pediococcus</taxon>
    </lineage>
</organism>
<keyword evidence="1" id="KW-0472">Membrane</keyword>
<gene>
    <name evidence="3" type="ORF">GA842_10520</name>
</gene>
<sequence length="348" mass="39702">MKIGEEVTKMDFSYWGSICLAVFITLWLTDRRRFLNGYFLIAGLICFVIAVWQWLEVTQAPWMQAMMLITSLVLTGIIPIALAFFALACVLYSRRLIRYSGSQLGYVMLETIGFVIWGMLIVTLLNSLFFRSHLIWMILGILFLWIGYLMVGFLSYALSSLLDELPILYSVDFIVILGAGLLADGSVSRILQRRLDKGIAIYKQQRKRGAHPQYVVSGGQGSDEIMPESRAMGNYLIENGIAKSQIIQENASTSTYENLYNSEILMTKEKVFHRAIFVTNSFHVFRAGVIAKRLHTTMSGISASTSIHYLPFAAFREYLALFMMFKWTNAMILATLTISYLIYWLFVY</sequence>
<dbReference type="EMBL" id="WERX01000056">
    <property type="protein sequence ID" value="MDV7695267.1"/>
    <property type="molecule type" value="Genomic_DNA"/>
</dbReference>
<dbReference type="Proteomes" id="UP001275867">
    <property type="component" value="Unassembled WGS sequence"/>
</dbReference>
<dbReference type="InterPro" id="IPR003848">
    <property type="entry name" value="DUF218"/>
</dbReference>
<evidence type="ECO:0000259" key="2">
    <source>
        <dbReference type="Pfam" id="PF02698"/>
    </source>
</evidence>
<feature type="domain" description="DUF218" evidence="2">
    <location>
        <begin position="172"/>
        <end position="320"/>
    </location>
</feature>
<feature type="transmembrane region" description="Helical" evidence="1">
    <location>
        <begin position="35"/>
        <end position="55"/>
    </location>
</feature>
<proteinExistence type="predicted"/>
<dbReference type="InterPro" id="IPR051599">
    <property type="entry name" value="Cell_Envelope_Assoc"/>
</dbReference>
<protein>
    <recommendedName>
        <fullName evidence="2">DUF218 domain-containing protein</fullName>
    </recommendedName>
</protein>
<dbReference type="GO" id="GO:0043164">
    <property type="term" value="P:Gram-negative-bacterium-type cell wall biogenesis"/>
    <property type="evidence" value="ECO:0007669"/>
    <property type="project" value="TreeGrafter"/>
</dbReference>
<evidence type="ECO:0000256" key="1">
    <source>
        <dbReference type="SAM" id="Phobius"/>
    </source>
</evidence>
<feature type="transmembrane region" description="Helical" evidence="1">
    <location>
        <begin position="327"/>
        <end position="346"/>
    </location>
</feature>
<evidence type="ECO:0000313" key="3">
    <source>
        <dbReference type="EMBL" id="MDV7695267.1"/>
    </source>
</evidence>
<accession>A0AAP5TDE4</accession>
<feature type="transmembrane region" description="Helical" evidence="1">
    <location>
        <begin position="167"/>
        <end position="187"/>
    </location>
</feature>
<keyword evidence="1" id="KW-1133">Transmembrane helix</keyword>
<reference evidence="3" key="1">
    <citation type="submission" date="2019-10" db="EMBL/GenBank/DDBJ databases">
        <title>Malate fermentation in French cider.</title>
        <authorList>
            <person name="Cousin F.J."/>
            <person name="Medina Fernandez S."/>
            <person name="Misery B."/>
            <person name="Laplace J.-M."/>
            <person name="Cretenet M."/>
        </authorList>
    </citation>
    <scope>NUCLEOTIDE SEQUENCE</scope>
    <source>
        <strain evidence="3">UCMA15901</strain>
    </source>
</reference>
<feature type="transmembrane region" description="Helical" evidence="1">
    <location>
        <begin position="67"/>
        <end position="93"/>
    </location>
</feature>
<dbReference type="GO" id="GO:0000270">
    <property type="term" value="P:peptidoglycan metabolic process"/>
    <property type="evidence" value="ECO:0007669"/>
    <property type="project" value="TreeGrafter"/>
</dbReference>